<feature type="compositionally biased region" description="Low complexity" evidence="1">
    <location>
        <begin position="202"/>
        <end position="218"/>
    </location>
</feature>
<feature type="region of interest" description="Disordered" evidence="1">
    <location>
        <begin position="178"/>
        <end position="223"/>
    </location>
</feature>
<feature type="compositionally biased region" description="Low complexity" evidence="1">
    <location>
        <begin position="81"/>
        <end position="97"/>
    </location>
</feature>
<feature type="region of interest" description="Disordered" evidence="1">
    <location>
        <begin position="59"/>
        <end position="108"/>
    </location>
</feature>
<evidence type="ECO:0000256" key="1">
    <source>
        <dbReference type="SAM" id="MobiDB-lite"/>
    </source>
</evidence>
<feature type="compositionally biased region" description="Polar residues" evidence="1">
    <location>
        <begin position="59"/>
        <end position="73"/>
    </location>
</feature>
<accession>A0A8H6CJS8</accession>
<evidence type="ECO:0000313" key="2">
    <source>
        <dbReference type="EMBL" id="KAF6224516.1"/>
    </source>
</evidence>
<dbReference type="RefSeq" id="XP_037153576.1">
    <property type="nucleotide sequence ID" value="XM_037301942.1"/>
</dbReference>
<dbReference type="GeneID" id="59339483"/>
<dbReference type="EMBL" id="JACCJB010000009">
    <property type="protein sequence ID" value="KAF6224516.1"/>
    <property type="molecule type" value="Genomic_DNA"/>
</dbReference>
<proteinExistence type="predicted"/>
<comment type="caution">
    <text evidence="2">The sequence shown here is derived from an EMBL/GenBank/DDBJ whole genome shotgun (WGS) entry which is preliminary data.</text>
</comment>
<gene>
    <name evidence="2" type="ORF">HO133_011093</name>
</gene>
<dbReference type="Proteomes" id="UP000593566">
    <property type="component" value="Unassembled WGS sequence"/>
</dbReference>
<reference evidence="2 3" key="1">
    <citation type="journal article" date="2020" name="Genomics">
        <title>Complete, high-quality genomes from long-read metagenomic sequencing of two wolf lichen thalli reveals enigmatic genome architecture.</title>
        <authorList>
            <person name="McKenzie S.K."/>
            <person name="Walston R.F."/>
            <person name="Allen J.L."/>
        </authorList>
    </citation>
    <scope>NUCLEOTIDE SEQUENCE [LARGE SCALE GENOMIC DNA]</scope>
    <source>
        <strain evidence="2">WasteWater1</strain>
    </source>
</reference>
<organism evidence="2 3">
    <name type="scientific">Letharia lupina</name>
    <dbReference type="NCBI Taxonomy" id="560253"/>
    <lineage>
        <taxon>Eukaryota</taxon>
        <taxon>Fungi</taxon>
        <taxon>Dikarya</taxon>
        <taxon>Ascomycota</taxon>
        <taxon>Pezizomycotina</taxon>
        <taxon>Lecanoromycetes</taxon>
        <taxon>OSLEUM clade</taxon>
        <taxon>Lecanoromycetidae</taxon>
        <taxon>Lecanorales</taxon>
        <taxon>Lecanorineae</taxon>
        <taxon>Parmeliaceae</taxon>
        <taxon>Letharia</taxon>
    </lineage>
</organism>
<evidence type="ECO:0000313" key="3">
    <source>
        <dbReference type="Proteomes" id="UP000593566"/>
    </source>
</evidence>
<feature type="region of interest" description="Disordered" evidence="1">
    <location>
        <begin position="326"/>
        <end position="352"/>
    </location>
</feature>
<dbReference type="AlphaFoldDB" id="A0A8H6CJS8"/>
<sequence>MAESVFVSTQSSPLMKRFLRERAALIRVCFAYCKTKEVAEQEQELKLLSAAPSLTSYSIINPTTDSPSPQKSLSTPPSRPNSPASPHSRSSPSTPRARIPKTDALPGSAGALEGLLNARSSQLQKLADRVESVNEWLEMDGIVLAKLIHDIGAQVGREEEAERAGREAAERALALWKENNPSPPAASKGPVSPGQHRGVNAGSSRVSSGEGRPSSGESRVPEVFLKGVNLGGKSMEERVNENCGVRDLRERIKGMRKWRREIERTVCWQREEYRRVQKAINRQSNQSEESGVTERGVTRRVVQFEDDENVEGRGKDKEGAEPVKITGVHRDEGWGVGGQTWEKKSGKVPSQSEWEELFSDGRIGWDDKGIRRRHLGC</sequence>
<keyword evidence="3" id="KW-1185">Reference proteome</keyword>
<protein>
    <submittedName>
        <fullName evidence="2">Uncharacterized protein</fullName>
    </submittedName>
</protein>
<name>A0A8H6CJS8_9LECA</name>